<evidence type="ECO:0000256" key="12">
    <source>
        <dbReference type="ARBA" id="ARBA00023049"/>
    </source>
</evidence>
<evidence type="ECO:0000313" key="19">
    <source>
        <dbReference type="Proteomes" id="UP000590442"/>
    </source>
</evidence>
<dbReference type="GO" id="GO:0008270">
    <property type="term" value="F:zinc ion binding"/>
    <property type="evidence" value="ECO:0007669"/>
    <property type="project" value="UniProtKB-UniRule"/>
</dbReference>
<proteinExistence type="inferred from homology"/>
<evidence type="ECO:0000256" key="8">
    <source>
        <dbReference type="ARBA" id="ARBA00022801"/>
    </source>
</evidence>
<dbReference type="InterPro" id="IPR011546">
    <property type="entry name" value="Pept_M41_FtsH_extracell"/>
</dbReference>
<comment type="similarity">
    <text evidence="16">Belongs to the AAA ATPase family.</text>
</comment>
<dbReference type="InterPro" id="IPR027417">
    <property type="entry name" value="P-loop_NTPase"/>
</dbReference>
<accession>A0A846QZ65</accession>
<dbReference type="Pfam" id="PF17862">
    <property type="entry name" value="AAA_lid_3"/>
    <property type="match status" value="1"/>
</dbReference>
<dbReference type="InterPro" id="IPR000642">
    <property type="entry name" value="Peptidase_M41"/>
</dbReference>
<comment type="cofactor">
    <cofactor evidence="15">
        <name>Zn(2+)</name>
        <dbReference type="ChEBI" id="CHEBI:29105"/>
    </cofactor>
    <text evidence="15">Binds 1 zinc ion per subunit.</text>
</comment>
<feature type="binding site" evidence="15">
    <location>
        <begin position="245"/>
        <end position="252"/>
    </location>
    <ligand>
        <name>ATP</name>
        <dbReference type="ChEBI" id="CHEBI:30616"/>
    </ligand>
</feature>
<feature type="active site" evidence="15">
    <location>
        <position position="469"/>
    </location>
</feature>
<reference evidence="18 19" key="1">
    <citation type="submission" date="2020-03" db="EMBL/GenBank/DDBJ databases">
        <title>Genomic Encyclopedia of Type Strains, Phase IV (KMG-IV): sequencing the most valuable type-strain genomes for metagenomic binning, comparative biology and taxonomic classification.</title>
        <authorList>
            <person name="Goeker M."/>
        </authorList>
    </citation>
    <scope>NUCLEOTIDE SEQUENCE [LARGE SCALE GENOMIC DNA]</scope>
    <source>
        <strain evidence="18 19">DSM 29762</strain>
    </source>
</reference>
<dbReference type="InterPro" id="IPR003960">
    <property type="entry name" value="ATPase_AAA_CS"/>
</dbReference>
<organism evidence="18 19">
    <name type="scientific">Saonia flava</name>
    <dbReference type="NCBI Taxonomy" id="523696"/>
    <lineage>
        <taxon>Bacteria</taxon>
        <taxon>Pseudomonadati</taxon>
        <taxon>Bacteroidota</taxon>
        <taxon>Flavobacteriia</taxon>
        <taxon>Flavobacteriales</taxon>
        <taxon>Flavobacteriaceae</taxon>
        <taxon>Saonia</taxon>
    </lineage>
</organism>
<evidence type="ECO:0000256" key="16">
    <source>
        <dbReference type="RuleBase" id="RU003651"/>
    </source>
</evidence>
<dbReference type="GO" id="GO:0030163">
    <property type="term" value="P:protein catabolic process"/>
    <property type="evidence" value="ECO:0007669"/>
    <property type="project" value="UniProtKB-UniRule"/>
</dbReference>
<comment type="similarity">
    <text evidence="2 15">In the C-terminal section; belongs to the peptidase M41 family.</text>
</comment>
<gene>
    <name evidence="15" type="primary">ftsH</name>
    <name evidence="18" type="ORF">GGR42_002711</name>
</gene>
<dbReference type="GO" id="GO:0004222">
    <property type="term" value="F:metalloendopeptidase activity"/>
    <property type="evidence" value="ECO:0007669"/>
    <property type="project" value="InterPro"/>
</dbReference>
<feature type="binding site" evidence="15">
    <location>
        <position position="468"/>
    </location>
    <ligand>
        <name>Zn(2+)</name>
        <dbReference type="ChEBI" id="CHEBI:29105"/>
        <note>catalytic</note>
    </ligand>
</feature>
<dbReference type="NCBIfam" id="TIGR01241">
    <property type="entry name" value="FtsH_fam"/>
    <property type="match status" value="1"/>
</dbReference>
<comment type="similarity">
    <text evidence="3">In the N-terminal section; belongs to the AAA ATPase family.</text>
</comment>
<dbReference type="GO" id="GO:0016887">
    <property type="term" value="F:ATP hydrolysis activity"/>
    <property type="evidence" value="ECO:0007669"/>
    <property type="project" value="UniProtKB-UniRule"/>
</dbReference>
<dbReference type="Gene3D" id="1.20.58.760">
    <property type="entry name" value="Peptidase M41"/>
    <property type="match status" value="1"/>
</dbReference>
<evidence type="ECO:0000256" key="5">
    <source>
        <dbReference type="ARBA" id="ARBA00022692"/>
    </source>
</evidence>
<dbReference type="FunFam" id="1.20.58.760:FF:000003">
    <property type="entry name" value="AFG3-like AAA ATPase 2"/>
    <property type="match status" value="1"/>
</dbReference>
<evidence type="ECO:0000256" key="9">
    <source>
        <dbReference type="ARBA" id="ARBA00022833"/>
    </source>
</evidence>
<keyword evidence="13 15" id="KW-0472">Membrane</keyword>
<keyword evidence="5 15" id="KW-0812">Transmembrane</keyword>
<dbReference type="GO" id="GO:0005886">
    <property type="term" value="C:plasma membrane"/>
    <property type="evidence" value="ECO:0007669"/>
    <property type="project" value="UniProtKB-SubCell"/>
</dbReference>
<dbReference type="Gene3D" id="3.40.50.300">
    <property type="entry name" value="P-loop containing nucleotide triphosphate hydrolases"/>
    <property type="match status" value="1"/>
</dbReference>
<keyword evidence="11 15" id="KW-1133">Transmembrane helix</keyword>
<dbReference type="InterPro" id="IPR037219">
    <property type="entry name" value="Peptidase_M41-like"/>
</dbReference>
<sequence length="653" mass="73402">MNKEPIKKNKKFNWFKKNNPKSPSGGYGFGWFYFFLYAAVLFFSLFLNPISNLKETSWSVFEHTMLAQHDVEKIVVVNKETAEIYIKKDHLEDPKYKEILKGKFSSTDGPHYFITIGSVEMFEEKVQKAQMDFSQEDKIDISYENRTGWGNILSWILPLGLFIFFWLFLLRRMGKGKNTGSSLFNFGKSTPLLTEKGAKSSVTFNDIAGLKEAKTEVMEVVDFLKNPETYTKLGAKIPKGVMLVGPPGTGKTLMARAVAGEAQVPFFSMSGSEFVEMFVGVGASRVRDLFKKAKEKAPSIIFIDEIDAVGRSRGKINAFQANDERESTLNQLLTELDGFGPNTGVIVLAATNRPDILDKALLRPGRFDRHIYLELPTKEERIEIFKVHVRPLKYAKTVDLGTLAALSPGFSGADIANMCNEAALIAARKKKKEVEQSDFMEARDRVVGGIERKSKIISQEEKTIVAYHEAGHAVASWYLKNVDSLVKVSIIPRGKSLGSAWYLPEERQIVTKSQFMDQICASLGGRAAEEIIFGEPSSGALDDLEKVTKQAYNMVSYYGLDEEVGPISFYDSSGQNERILGKPYSESMAQLIDKEVRDLVTTAYEKTKNLLLEHRDQLEKLAQMLLKKEVVEKEDLEEILGERGVEILVNPKE</sequence>
<dbReference type="Proteomes" id="UP000590442">
    <property type="component" value="Unassembled WGS sequence"/>
</dbReference>
<dbReference type="SMART" id="SM00382">
    <property type="entry name" value="AAA"/>
    <property type="match status" value="1"/>
</dbReference>
<dbReference type="InterPro" id="IPR003959">
    <property type="entry name" value="ATPase_AAA_core"/>
</dbReference>
<dbReference type="InterPro" id="IPR003593">
    <property type="entry name" value="AAA+_ATPase"/>
</dbReference>
<keyword evidence="12 15" id="KW-0482">Metalloprotease</keyword>
<dbReference type="EMBL" id="JAATJJ010000002">
    <property type="protein sequence ID" value="NJB72220.1"/>
    <property type="molecule type" value="Genomic_DNA"/>
</dbReference>
<dbReference type="EC" id="3.4.24.-" evidence="15"/>
<protein>
    <recommendedName>
        <fullName evidence="15">ATP-dependent zinc metalloprotease FtsH</fullName>
        <ecNumber evidence="15">3.4.24.-</ecNumber>
    </recommendedName>
</protein>
<dbReference type="Pfam" id="PF06480">
    <property type="entry name" value="FtsH_ext"/>
    <property type="match status" value="1"/>
</dbReference>
<feature type="binding site" evidence="15">
    <location>
        <position position="472"/>
    </location>
    <ligand>
        <name>Zn(2+)</name>
        <dbReference type="ChEBI" id="CHEBI:29105"/>
        <note>catalytic</note>
    </ligand>
</feature>
<dbReference type="RefSeq" id="WP_167965033.1">
    <property type="nucleotide sequence ID" value="NZ_JAATJJ010000002.1"/>
</dbReference>
<evidence type="ECO:0000256" key="2">
    <source>
        <dbReference type="ARBA" id="ARBA00010044"/>
    </source>
</evidence>
<feature type="domain" description="AAA+ ATPase" evidence="17">
    <location>
        <begin position="237"/>
        <end position="377"/>
    </location>
</feature>
<keyword evidence="8 15" id="KW-0378">Hydrolase</keyword>
<evidence type="ECO:0000256" key="11">
    <source>
        <dbReference type="ARBA" id="ARBA00022989"/>
    </source>
</evidence>
<keyword evidence="7 15" id="KW-0547">Nucleotide-binding</keyword>
<evidence type="ECO:0000256" key="3">
    <source>
        <dbReference type="ARBA" id="ARBA00010550"/>
    </source>
</evidence>
<evidence type="ECO:0000256" key="1">
    <source>
        <dbReference type="ARBA" id="ARBA00004141"/>
    </source>
</evidence>
<evidence type="ECO:0000256" key="10">
    <source>
        <dbReference type="ARBA" id="ARBA00022840"/>
    </source>
</evidence>
<keyword evidence="18" id="KW-0132">Cell division</keyword>
<dbReference type="PROSITE" id="PS00674">
    <property type="entry name" value="AAA"/>
    <property type="match status" value="1"/>
</dbReference>
<keyword evidence="9 15" id="KW-0862">Zinc</keyword>
<evidence type="ECO:0000256" key="4">
    <source>
        <dbReference type="ARBA" id="ARBA00022670"/>
    </source>
</evidence>
<keyword evidence="18" id="KW-0131">Cell cycle</keyword>
<evidence type="ECO:0000259" key="17">
    <source>
        <dbReference type="SMART" id="SM00382"/>
    </source>
</evidence>
<comment type="function">
    <text evidence="15">Acts as a processive, ATP-dependent zinc metallopeptidase for both cytoplasmic and membrane proteins. Plays a role in the quality control of integral membrane proteins.</text>
</comment>
<comment type="subunit">
    <text evidence="15">Homohexamer.</text>
</comment>
<dbReference type="InterPro" id="IPR050928">
    <property type="entry name" value="ATP-dep_Zn_Metalloprotease"/>
</dbReference>
<dbReference type="GO" id="GO:0051301">
    <property type="term" value="P:cell division"/>
    <property type="evidence" value="ECO:0007669"/>
    <property type="project" value="UniProtKB-KW"/>
</dbReference>
<dbReference type="HAMAP" id="MF_01458">
    <property type="entry name" value="FtsH"/>
    <property type="match status" value="1"/>
</dbReference>
<feature type="transmembrane region" description="Helical" evidence="15">
    <location>
        <begin position="152"/>
        <end position="170"/>
    </location>
</feature>
<dbReference type="InterPro" id="IPR005936">
    <property type="entry name" value="FtsH"/>
</dbReference>
<dbReference type="PANTHER" id="PTHR43655">
    <property type="entry name" value="ATP-DEPENDENT PROTEASE"/>
    <property type="match status" value="1"/>
</dbReference>
<keyword evidence="10 15" id="KW-0067">ATP-binding</keyword>
<evidence type="ECO:0000313" key="18">
    <source>
        <dbReference type="EMBL" id="NJB72220.1"/>
    </source>
</evidence>
<keyword evidence="4 15" id="KW-0645">Protease</keyword>
<dbReference type="GO" id="GO:0006508">
    <property type="term" value="P:proteolysis"/>
    <property type="evidence" value="ECO:0007669"/>
    <property type="project" value="UniProtKB-KW"/>
</dbReference>
<evidence type="ECO:0000256" key="15">
    <source>
        <dbReference type="HAMAP-Rule" id="MF_01458"/>
    </source>
</evidence>
<dbReference type="PANTHER" id="PTHR43655:SF2">
    <property type="entry name" value="AFG3 LIKE MATRIX AAA PEPTIDASE SUBUNIT 2, ISOFORM A"/>
    <property type="match status" value="1"/>
</dbReference>
<dbReference type="Gene3D" id="3.40.1690.20">
    <property type="match status" value="1"/>
</dbReference>
<dbReference type="AlphaFoldDB" id="A0A846QZ65"/>
<dbReference type="GO" id="GO:0004176">
    <property type="term" value="F:ATP-dependent peptidase activity"/>
    <property type="evidence" value="ECO:0007669"/>
    <property type="project" value="InterPro"/>
</dbReference>
<dbReference type="Pfam" id="PF01434">
    <property type="entry name" value="Peptidase_M41"/>
    <property type="match status" value="1"/>
</dbReference>
<keyword evidence="19" id="KW-1185">Reference proteome</keyword>
<evidence type="ECO:0000256" key="6">
    <source>
        <dbReference type="ARBA" id="ARBA00022723"/>
    </source>
</evidence>
<feature type="transmembrane region" description="Helical" evidence="15">
    <location>
        <begin position="26"/>
        <end position="47"/>
    </location>
</feature>
<comment type="similarity">
    <text evidence="14 15">In the central section; belongs to the AAA ATPase family.</text>
</comment>
<dbReference type="Gene3D" id="1.10.8.60">
    <property type="match status" value="1"/>
</dbReference>
<evidence type="ECO:0000256" key="13">
    <source>
        <dbReference type="ARBA" id="ARBA00023136"/>
    </source>
</evidence>
<dbReference type="SUPFAM" id="SSF52540">
    <property type="entry name" value="P-loop containing nucleoside triphosphate hydrolases"/>
    <property type="match status" value="1"/>
</dbReference>
<name>A0A846QZ65_9FLAO</name>
<evidence type="ECO:0000256" key="7">
    <source>
        <dbReference type="ARBA" id="ARBA00022741"/>
    </source>
</evidence>
<keyword evidence="6 15" id="KW-0479">Metal-binding</keyword>
<dbReference type="GO" id="GO:0005524">
    <property type="term" value="F:ATP binding"/>
    <property type="evidence" value="ECO:0007669"/>
    <property type="project" value="UniProtKB-UniRule"/>
</dbReference>
<evidence type="ECO:0000256" key="14">
    <source>
        <dbReference type="ARBA" id="ARBA00061570"/>
    </source>
</evidence>
<comment type="caution">
    <text evidence="18">The sequence shown here is derived from an EMBL/GenBank/DDBJ whole genome shotgun (WGS) entry which is preliminary data.</text>
</comment>
<dbReference type="InterPro" id="IPR041569">
    <property type="entry name" value="AAA_lid_3"/>
</dbReference>
<dbReference type="FunFam" id="1.10.8.60:FF:000001">
    <property type="entry name" value="ATP-dependent zinc metalloprotease FtsH"/>
    <property type="match status" value="1"/>
</dbReference>
<dbReference type="FunFam" id="3.40.50.300:FF:000001">
    <property type="entry name" value="ATP-dependent zinc metalloprotease FtsH"/>
    <property type="match status" value="1"/>
</dbReference>
<dbReference type="Pfam" id="PF00004">
    <property type="entry name" value="AAA"/>
    <property type="match status" value="1"/>
</dbReference>
<dbReference type="CDD" id="cd19501">
    <property type="entry name" value="RecA-like_FtsH"/>
    <property type="match status" value="1"/>
</dbReference>
<dbReference type="SUPFAM" id="SSF140990">
    <property type="entry name" value="FtsH protease domain-like"/>
    <property type="match status" value="1"/>
</dbReference>
<feature type="binding site" evidence="15">
    <location>
        <position position="543"/>
    </location>
    <ligand>
        <name>Zn(2+)</name>
        <dbReference type="ChEBI" id="CHEBI:29105"/>
        <note>catalytic</note>
    </ligand>
</feature>
<comment type="subcellular location">
    <subcellularLocation>
        <location evidence="15">Cell membrane</location>
        <topology evidence="15">Multi-pass membrane protein</topology>
        <orientation evidence="15">Cytoplasmic side</orientation>
    </subcellularLocation>
    <subcellularLocation>
        <location evidence="1">Membrane</location>
        <topology evidence="1">Multi-pass membrane protein</topology>
    </subcellularLocation>
</comment>
<keyword evidence="15" id="KW-1003">Cell membrane</keyword>